<dbReference type="PROSITE" id="PS50061">
    <property type="entry name" value="ETS_DOMAIN_3"/>
    <property type="match status" value="1"/>
</dbReference>
<dbReference type="InterPro" id="IPR036388">
    <property type="entry name" value="WH-like_DNA-bd_sf"/>
</dbReference>
<evidence type="ECO:0000256" key="1">
    <source>
        <dbReference type="ARBA" id="ARBA00004123"/>
    </source>
</evidence>
<keyword evidence="5" id="KW-0804">Transcription</keyword>
<evidence type="ECO:0000256" key="3">
    <source>
        <dbReference type="ARBA" id="ARBA00023015"/>
    </source>
</evidence>
<dbReference type="GO" id="GO:0005634">
    <property type="term" value="C:nucleus"/>
    <property type="evidence" value="ECO:0007669"/>
    <property type="project" value="UniProtKB-SubCell"/>
</dbReference>
<evidence type="ECO:0000256" key="6">
    <source>
        <dbReference type="ARBA" id="ARBA00023242"/>
    </source>
</evidence>
<evidence type="ECO:0000313" key="13">
    <source>
        <dbReference type="EMBL" id="BAE06711.1"/>
    </source>
</evidence>
<gene>
    <name evidence="13" type="primary">Ci-Spi/Pu.1</name>
</gene>
<evidence type="ECO:0000256" key="9">
    <source>
        <dbReference type="ARBA" id="ARBA00074964"/>
    </source>
</evidence>
<dbReference type="PANTHER" id="PTHR11849:SF184">
    <property type="entry name" value="ETS DOMAIN-CONTAINING PROTEIN"/>
    <property type="match status" value="1"/>
</dbReference>
<keyword evidence="3" id="KW-0805">Transcription regulation</keyword>
<reference evidence="13" key="3">
    <citation type="submission" date="2005-04" db="EMBL/GenBank/DDBJ databases">
        <title>Expressed genes in Ciona intestinalis.</title>
        <authorList>
            <person name="Satou Y."/>
        </authorList>
    </citation>
    <scope>NUCLEOTIDE SEQUENCE</scope>
</reference>
<comment type="function">
    <text evidence="7">Controls the development of red pulp macrophages required for red blood cells recycling and iron homeostasis. Transcription factor that binds to the PU-box, a purine-rich DNA sequence (5'-GAGGA[AT]-3') that can act as a lymphoid-specific enhancer. Regulates VCAM1 gene expression.</text>
</comment>
<evidence type="ECO:0000259" key="12">
    <source>
        <dbReference type="PROSITE" id="PS50061"/>
    </source>
</evidence>
<dbReference type="GO" id="GO:0043565">
    <property type="term" value="F:sequence-specific DNA binding"/>
    <property type="evidence" value="ECO:0007669"/>
    <property type="project" value="InterPro"/>
</dbReference>
<dbReference type="KEGG" id="cin:778987"/>
<keyword evidence="4 10" id="KW-0238">DNA-binding</keyword>
<dbReference type="FunFam" id="1.10.10.10:FF:000335">
    <property type="entry name" value="Spi-C transcription factor"/>
    <property type="match status" value="1"/>
</dbReference>
<comment type="subunit">
    <text evidence="8">Binds DNA as a monomer.</text>
</comment>
<dbReference type="InterPro" id="IPR036390">
    <property type="entry name" value="WH_DNA-bd_sf"/>
</dbReference>
<evidence type="ECO:0000256" key="2">
    <source>
        <dbReference type="ARBA" id="ARBA00005562"/>
    </source>
</evidence>
<organism evidence="13">
    <name type="scientific">Ciona intestinalis</name>
    <name type="common">Transparent sea squirt</name>
    <name type="synonym">Ascidia intestinalis</name>
    <dbReference type="NCBI Taxonomy" id="7719"/>
    <lineage>
        <taxon>Eukaryota</taxon>
        <taxon>Metazoa</taxon>
        <taxon>Chordata</taxon>
        <taxon>Tunicata</taxon>
        <taxon>Ascidiacea</taxon>
        <taxon>Phlebobranchia</taxon>
        <taxon>Cionidae</taxon>
        <taxon>Ciona</taxon>
    </lineage>
</organism>
<dbReference type="SMART" id="SM00413">
    <property type="entry name" value="ETS"/>
    <property type="match status" value="1"/>
</dbReference>
<evidence type="ECO:0000256" key="10">
    <source>
        <dbReference type="RuleBase" id="RU004019"/>
    </source>
</evidence>
<reference evidence="13" key="1">
    <citation type="journal article" date="2003" name="Dev. Genes Evol.">
        <title>Genomewide surveys of developmentally relevant genes in Ciona intestinalis.</title>
        <authorList>
            <person name="Satou Y."/>
            <person name="Satoh N."/>
        </authorList>
    </citation>
    <scope>NUCLEOTIDE SEQUENCE</scope>
</reference>
<dbReference type="GO" id="GO:0006357">
    <property type="term" value="P:regulation of transcription by RNA polymerase II"/>
    <property type="evidence" value="ECO:0007669"/>
    <property type="project" value="InterPro"/>
</dbReference>
<name>Q4H2R6_CIOIN</name>
<dbReference type="Gene3D" id="1.10.10.10">
    <property type="entry name" value="Winged helix-like DNA-binding domain superfamily/Winged helix DNA-binding domain"/>
    <property type="match status" value="1"/>
</dbReference>
<dbReference type="EMBL" id="AB210706">
    <property type="protein sequence ID" value="BAE06711.1"/>
    <property type="molecule type" value="mRNA"/>
</dbReference>
<dbReference type="GO" id="GO:0003700">
    <property type="term" value="F:DNA-binding transcription factor activity"/>
    <property type="evidence" value="ECO:0007669"/>
    <property type="project" value="InterPro"/>
</dbReference>
<feature type="region of interest" description="Disordered" evidence="11">
    <location>
        <begin position="176"/>
        <end position="196"/>
    </location>
</feature>
<evidence type="ECO:0000256" key="5">
    <source>
        <dbReference type="ARBA" id="ARBA00023163"/>
    </source>
</evidence>
<dbReference type="InterPro" id="IPR046328">
    <property type="entry name" value="ETS_fam"/>
</dbReference>
<reference evidence="13" key="2">
    <citation type="journal article" date="2004" name="Development">
        <title>Gene expression profiles of transcription factors and signaling molecules in the ascidian embryo: towards a comprehensive understanding of gene networks.</title>
        <authorList>
            <person name="Imai K.S."/>
            <person name="Hino K."/>
            <person name="Yagi K."/>
            <person name="Satoh N."/>
            <person name="Satou Y."/>
        </authorList>
    </citation>
    <scope>NUCLEOTIDE SEQUENCE</scope>
</reference>
<accession>A0A1W2VPH8</accession>
<proteinExistence type="evidence at transcript level"/>
<sequence>MMVAENLASYSEFADISKLQPTFHSDNGLYSMDDSAEFASLQPVDQGYDIYNQQYNNHSMNYVAEIDHNMLNPQDVLTTHTDPLLTSNGSFTTSYPVTTTYAAVNQQQDSTWCGYGTETCSSYFSDSDISLLEVSDDECPSPSSYCESPLNVVSQQISDVDSTNQSPGNELCMVQNAANGQTQQKTPTVRRNGRRKRRQPILSEFLYNALECPDKYGDKIRWVDRPRGIFEFISETKEILAEEWGLRKRNQKVMTYQKMSRALRLYINKDQVMNKISQKLRYAFRPDFMHSMLRSSANQIC</sequence>
<keyword evidence="6 10" id="KW-0539">Nucleus</keyword>
<evidence type="ECO:0000256" key="11">
    <source>
        <dbReference type="SAM" id="MobiDB-lite"/>
    </source>
</evidence>
<evidence type="ECO:0000256" key="8">
    <source>
        <dbReference type="ARBA" id="ARBA00063209"/>
    </source>
</evidence>
<evidence type="ECO:0000256" key="7">
    <source>
        <dbReference type="ARBA" id="ARBA00055710"/>
    </source>
</evidence>
<dbReference type="SUPFAM" id="SSF46785">
    <property type="entry name" value="Winged helix' DNA-binding domain"/>
    <property type="match status" value="1"/>
</dbReference>
<dbReference type="PANTHER" id="PTHR11849">
    <property type="entry name" value="ETS"/>
    <property type="match status" value="1"/>
</dbReference>
<comment type="subcellular location">
    <subcellularLocation>
        <location evidence="1 10">Nucleus</location>
    </subcellularLocation>
</comment>
<dbReference type="OrthoDB" id="10043646at2759"/>
<evidence type="ECO:0000256" key="4">
    <source>
        <dbReference type="ARBA" id="ARBA00023125"/>
    </source>
</evidence>
<protein>
    <recommendedName>
        <fullName evidence="9">Transcription factor Spi-C</fullName>
    </recommendedName>
</protein>
<feature type="compositionally biased region" description="Polar residues" evidence="11">
    <location>
        <begin position="176"/>
        <end position="189"/>
    </location>
</feature>
<dbReference type="Pfam" id="PF00178">
    <property type="entry name" value="Ets"/>
    <property type="match status" value="1"/>
</dbReference>
<dbReference type="AlphaFoldDB" id="Q4H2R6"/>
<comment type="similarity">
    <text evidence="2 10">Belongs to the ETS family.</text>
</comment>
<accession>Q4H2R6</accession>
<feature type="domain" description="ETS" evidence="12">
    <location>
        <begin position="231"/>
        <end position="285"/>
    </location>
</feature>
<dbReference type="InterPro" id="IPR000418">
    <property type="entry name" value="Ets_dom"/>
</dbReference>